<evidence type="ECO:0000313" key="5">
    <source>
        <dbReference type="Proteomes" id="UP000549113"/>
    </source>
</evidence>
<keyword evidence="5" id="KW-1185">Reference proteome</keyword>
<feature type="domain" description="HTH tetR-type" evidence="3">
    <location>
        <begin position="1"/>
        <end position="60"/>
    </location>
</feature>
<dbReference type="AlphaFoldDB" id="A0AA40SNQ7"/>
<dbReference type="InterPro" id="IPR009057">
    <property type="entry name" value="Homeodomain-like_sf"/>
</dbReference>
<gene>
    <name evidence="4" type="ORF">BKA10_001391</name>
</gene>
<dbReference type="InterPro" id="IPR001647">
    <property type="entry name" value="HTH_TetR"/>
</dbReference>
<evidence type="ECO:0000256" key="1">
    <source>
        <dbReference type="ARBA" id="ARBA00023125"/>
    </source>
</evidence>
<dbReference type="GO" id="GO:0000976">
    <property type="term" value="F:transcription cis-regulatory region binding"/>
    <property type="evidence" value="ECO:0007669"/>
    <property type="project" value="TreeGrafter"/>
</dbReference>
<evidence type="ECO:0000313" key="4">
    <source>
        <dbReference type="EMBL" id="MBB4139597.1"/>
    </source>
</evidence>
<organism evidence="4 5">
    <name type="scientific">Microbacterium invictum</name>
    <dbReference type="NCBI Taxonomy" id="515415"/>
    <lineage>
        <taxon>Bacteria</taxon>
        <taxon>Bacillati</taxon>
        <taxon>Actinomycetota</taxon>
        <taxon>Actinomycetes</taxon>
        <taxon>Micrococcales</taxon>
        <taxon>Microbacteriaceae</taxon>
        <taxon>Microbacterium</taxon>
    </lineage>
</organism>
<proteinExistence type="predicted"/>
<accession>A0AA40SNQ7</accession>
<comment type="caution">
    <text evidence="4">The sequence shown here is derived from an EMBL/GenBank/DDBJ whole genome shotgun (WGS) entry which is preliminary data.</text>
</comment>
<dbReference type="Proteomes" id="UP000549113">
    <property type="component" value="Unassembled WGS sequence"/>
</dbReference>
<dbReference type="PANTHER" id="PTHR30055:SF219">
    <property type="entry name" value="TRANSCRIPTIONAL REGULATORY PROTEIN"/>
    <property type="match status" value="1"/>
</dbReference>
<dbReference type="Pfam" id="PF00440">
    <property type="entry name" value="TetR_N"/>
    <property type="match status" value="1"/>
</dbReference>
<keyword evidence="1 2" id="KW-0238">DNA-binding</keyword>
<reference evidence="4 5" key="1">
    <citation type="submission" date="2020-08" db="EMBL/GenBank/DDBJ databases">
        <title>Sequencing the genomes of 1000 actinobacteria strains.</title>
        <authorList>
            <person name="Klenk H.-P."/>
        </authorList>
    </citation>
    <scope>NUCLEOTIDE SEQUENCE [LARGE SCALE GENOMIC DNA]</scope>
    <source>
        <strain evidence="4 5">DSM 19600</strain>
    </source>
</reference>
<dbReference type="SUPFAM" id="SSF46689">
    <property type="entry name" value="Homeodomain-like"/>
    <property type="match status" value="1"/>
</dbReference>
<evidence type="ECO:0000259" key="3">
    <source>
        <dbReference type="PROSITE" id="PS50977"/>
    </source>
</evidence>
<dbReference type="EMBL" id="JACIFH010000001">
    <property type="protein sequence ID" value="MBB4139597.1"/>
    <property type="molecule type" value="Genomic_DNA"/>
</dbReference>
<evidence type="ECO:0000256" key="2">
    <source>
        <dbReference type="PROSITE-ProRule" id="PRU00335"/>
    </source>
</evidence>
<dbReference type="PROSITE" id="PS50977">
    <property type="entry name" value="HTH_TETR_2"/>
    <property type="match status" value="1"/>
</dbReference>
<sequence>MTRERILQATLVRISSAYYDDVTLDQIAADAGVTVQTVLRRFGSKEGIVRALSESMTPDVTAQRDEAPVGDVAGIIANLVEHYEAIGDLVMLLLRQEERVAPFAEVTASGKAYTVGWIDRVFAPWLAERPEEEQTLLRAQLFAVCDTYMWHLLRRERRLSPEHTEQALVELVKGLLA</sequence>
<dbReference type="PANTHER" id="PTHR30055">
    <property type="entry name" value="HTH-TYPE TRANSCRIPTIONAL REGULATOR RUTR"/>
    <property type="match status" value="1"/>
</dbReference>
<name>A0AA40SNQ7_9MICO</name>
<dbReference type="RefSeq" id="WP_183499240.1">
    <property type="nucleotide sequence ID" value="NZ_BAABCO010000001.1"/>
</dbReference>
<dbReference type="GO" id="GO:0003700">
    <property type="term" value="F:DNA-binding transcription factor activity"/>
    <property type="evidence" value="ECO:0007669"/>
    <property type="project" value="TreeGrafter"/>
</dbReference>
<dbReference type="Gene3D" id="1.10.357.10">
    <property type="entry name" value="Tetracycline Repressor, domain 2"/>
    <property type="match status" value="1"/>
</dbReference>
<protein>
    <submittedName>
        <fullName evidence="4">AcrR family transcriptional regulator</fullName>
    </submittedName>
</protein>
<feature type="DNA-binding region" description="H-T-H motif" evidence="2">
    <location>
        <begin position="23"/>
        <end position="42"/>
    </location>
</feature>
<dbReference type="InterPro" id="IPR050109">
    <property type="entry name" value="HTH-type_TetR-like_transc_reg"/>
</dbReference>